<proteinExistence type="predicted"/>
<evidence type="ECO:0000313" key="2">
    <source>
        <dbReference type="EMBL" id="SER90894.1"/>
    </source>
</evidence>
<name>A0A1H9T1L5_9EURY</name>
<evidence type="ECO:0000256" key="1">
    <source>
        <dbReference type="SAM" id="Phobius"/>
    </source>
</evidence>
<accession>A0A1H9T1L5</accession>
<feature type="transmembrane region" description="Helical" evidence="1">
    <location>
        <begin position="47"/>
        <end position="68"/>
    </location>
</feature>
<dbReference type="EMBL" id="FOFD01000010">
    <property type="protein sequence ID" value="SER90894.1"/>
    <property type="molecule type" value="Genomic_DNA"/>
</dbReference>
<keyword evidence="1" id="KW-0472">Membrane</keyword>
<sequence>MRLGQNVRNSRLLISIGGLALVIQSVVFQGTFGIVENPGVSGVLRDVLSGGLLLVATIFLFSGVYLRLRDSR</sequence>
<dbReference type="Proteomes" id="UP000199114">
    <property type="component" value="Unassembled WGS sequence"/>
</dbReference>
<protein>
    <submittedName>
        <fullName evidence="2">Uncharacterized protein</fullName>
    </submittedName>
</protein>
<keyword evidence="1" id="KW-0812">Transmembrane</keyword>
<keyword evidence="3" id="KW-1185">Reference proteome</keyword>
<gene>
    <name evidence="2" type="ORF">SAMN04489841_0005</name>
</gene>
<dbReference type="AlphaFoldDB" id="A0A1H9T1L5"/>
<feature type="transmembrane region" description="Helical" evidence="1">
    <location>
        <begin position="12"/>
        <end position="35"/>
    </location>
</feature>
<keyword evidence="1" id="KW-1133">Transmembrane helix</keyword>
<organism evidence="2 3">
    <name type="scientific">Natrinema salaciae</name>
    <dbReference type="NCBI Taxonomy" id="1186196"/>
    <lineage>
        <taxon>Archaea</taxon>
        <taxon>Methanobacteriati</taxon>
        <taxon>Methanobacteriota</taxon>
        <taxon>Stenosarchaea group</taxon>
        <taxon>Halobacteria</taxon>
        <taxon>Halobacteriales</taxon>
        <taxon>Natrialbaceae</taxon>
        <taxon>Natrinema</taxon>
    </lineage>
</organism>
<evidence type="ECO:0000313" key="3">
    <source>
        <dbReference type="Proteomes" id="UP000199114"/>
    </source>
</evidence>
<reference evidence="3" key="1">
    <citation type="submission" date="2016-10" db="EMBL/GenBank/DDBJ databases">
        <authorList>
            <person name="Varghese N."/>
            <person name="Submissions S."/>
        </authorList>
    </citation>
    <scope>NUCLEOTIDE SEQUENCE [LARGE SCALE GENOMIC DNA]</scope>
    <source>
        <strain evidence="3">DSM 25055</strain>
    </source>
</reference>